<feature type="domain" description="C2H2-type" evidence="9">
    <location>
        <begin position="454"/>
        <end position="481"/>
    </location>
</feature>
<feature type="compositionally biased region" description="Low complexity" evidence="8">
    <location>
        <begin position="358"/>
        <end position="368"/>
    </location>
</feature>
<organism evidence="10 11">
    <name type="scientific">Folsomia candida</name>
    <name type="common">Springtail</name>
    <dbReference type="NCBI Taxonomy" id="158441"/>
    <lineage>
        <taxon>Eukaryota</taxon>
        <taxon>Metazoa</taxon>
        <taxon>Ecdysozoa</taxon>
        <taxon>Arthropoda</taxon>
        <taxon>Hexapoda</taxon>
        <taxon>Collembola</taxon>
        <taxon>Entomobryomorpha</taxon>
        <taxon>Isotomoidea</taxon>
        <taxon>Isotomidae</taxon>
        <taxon>Proisotominae</taxon>
        <taxon>Folsomia</taxon>
    </lineage>
</organism>
<feature type="region of interest" description="Disordered" evidence="8">
    <location>
        <begin position="402"/>
        <end position="423"/>
    </location>
</feature>
<comment type="caution">
    <text evidence="10">The sequence shown here is derived from an EMBL/GenBank/DDBJ whole genome shotgun (WGS) entry which is preliminary data.</text>
</comment>
<dbReference type="Gene3D" id="3.30.160.60">
    <property type="entry name" value="Classic Zinc Finger"/>
    <property type="match status" value="9"/>
</dbReference>
<evidence type="ECO:0000256" key="6">
    <source>
        <dbReference type="ARBA" id="ARBA00023242"/>
    </source>
</evidence>
<dbReference type="SUPFAM" id="SSF57667">
    <property type="entry name" value="beta-beta-alpha zinc fingers"/>
    <property type="match status" value="7"/>
</dbReference>
<feature type="domain" description="C2H2-type" evidence="9">
    <location>
        <begin position="685"/>
        <end position="712"/>
    </location>
</feature>
<evidence type="ECO:0000259" key="9">
    <source>
        <dbReference type="PROSITE" id="PS50157"/>
    </source>
</evidence>
<dbReference type="InterPro" id="IPR036236">
    <property type="entry name" value="Znf_C2H2_sf"/>
</dbReference>
<dbReference type="EMBL" id="LNIX01000003">
    <property type="protein sequence ID" value="OXA57130.1"/>
    <property type="molecule type" value="Genomic_DNA"/>
</dbReference>
<evidence type="ECO:0000313" key="11">
    <source>
        <dbReference type="Proteomes" id="UP000198287"/>
    </source>
</evidence>
<dbReference type="InterPro" id="IPR013087">
    <property type="entry name" value="Znf_C2H2_type"/>
</dbReference>
<evidence type="ECO:0000256" key="4">
    <source>
        <dbReference type="ARBA" id="ARBA00022771"/>
    </source>
</evidence>
<feature type="region of interest" description="Disordered" evidence="8">
    <location>
        <begin position="290"/>
        <end position="388"/>
    </location>
</feature>
<feature type="compositionally biased region" description="Acidic residues" evidence="8">
    <location>
        <begin position="405"/>
        <end position="415"/>
    </location>
</feature>
<feature type="region of interest" description="Disordered" evidence="8">
    <location>
        <begin position="46"/>
        <end position="81"/>
    </location>
</feature>
<feature type="domain" description="C2H2-type" evidence="9">
    <location>
        <begin position="888"/>
        <end position="916"/>
    </location>
</feature>
<feature type="region of interest" description="Disordered" evidence="8">
    <location>
        <begin position="975"/>
        <end position="1030"/>
    </location>
</feature>
<dbReference type="FunFam" id="3.30.160.60:FF:000630">
    <property type="entry name" value="Zinc finger protein 180"/>
    <property type="match status" value="1"/>
</dbReference>
<dbReference type="Proteomes" id="UP000198287">
    <property type="component" value="Unassembled WGS sequence"/>
</dbReference>
<keyword evidence="4 7" id="KW-0863">Zinc-finger</keyword>
<feature type="region of interest" description="Disordered" evidence="8">
    <location>
        <begin position="916"/>
        <end position="957"/>
    </location>
</feature>
<dbReference type="PROSITE" id="PS50157">
    <property type="entry name" value="ZINC_FINGER_C2H2_2"/>
    <property type="match status" value="10"/>
</dbReference>
<dbReference type="GO" id="GO:0005634">
    <property type="term" value="C:nucleus"/>
    <property type="evidence" value="ECO:0007669"/>
    <property type="project" value="UniProtKB-SubCell"/>
</dbReference>
<evidence type="ECO:0000313" key="10">
    <source>
        <dbReference type="EMBL" id="OXA57130.1"/>
    </source>
</evidence>
<evidence type="ECO:0000256" key="5">
    <source>
        <dbReference type="ARBA" id="ARBA00022833"/>
    </source>
</evidence>
<name>A0A226EIK4_FOLCA</name>
<dbReference type="FunFam" id="3.30.160.60:FF:000145">
    <property type="entry name" value="Zinc finger protein 574"/>
    <property type="match status" value="1"/>
</dbReference>
<gene>
    <name evidence="10" type="ORF">Fcan01_06955</name>
</gene>
<keyword evidence="5" id="KW-0862">Zinc</keyword>
<feature type="compositionally biased region" description="Basic and acidic residues" evidence="8">
    <location>
        <begin position="938"/>
        <end position="955"/>
    </location>
</feature>
<dbReference type="PROSITE" id="PS00028">
    <property type="entry name" value="ZINC_FINGER_C2H2_1"/>
    <property type="match status" value="9"/>
</dbReference>
<feature type="domain" description="C2H2-type" evidence="9">
    <location>
        <begin position="586"/>
        <end position="614"/>
    </location>
</feature>
<reference evidence="10 11" key="1">
    <citation type="submission" date="2015-12" db="EMBL/GenBank/DDBJ databases">
        <title>The genome of Folsomia candida.</title>
        <authorList>
            <person name="Faddeeva A."/>
            <person name="Derks M.F."/>
            <person name="Anvar Y."/>
            <person name="Smit S."/>
            <person name="Van Straalen N."/>
            <person name="Roelofs D."/>
        </authorList>
    </citation>
    <scope>NUCLEOTIDE SEQUENCE [LARGE SCALE GENOMIC DNA]</scope>
    <source>
        <strain evidence="10 11">VU population</strain>
        <tissue evidence="10">Whole body</tissue>
    </source>
</reference>
<feature type="domain" description="C2H2-type" evidence="9">
    <location>
        <begin position="482"/>
        <end position="510"/>
    </location>
</feature>
<feature type="domain" description="C2H2-type" evidence="9">
    <location>
        <begin position="860"/>
        <end position="887"/>
    </location>
</feature>
<feature type="compositionally biased region" description="Basic residues" evidence="8">
    <location>
        <begin position="204"/>
        <end position="216"/>
    </location>
</feature>
<feature type="domain" description="C2H2-type" evidence="9">
    <location>
        <begin position="830"/>
        <end position="857"/>
    </location>
</feature>
<keyword evidence="3" id="KW-0677">Repeat</keyword>
<feature type="region of interest" description="Disordered" evidence="8">
    <location>
        <begin position="191"/>
        <end position="264"/>
    </location>
</feature>
<dbReference type="Pfam" id="PF00096">
    <property type="entry name" value="zf-C2H2"/>
    <property type="match status" value="7"/>
</dbReference>
<feature type="domain" description="C2H2-type" evidence="9">
    <location>
        <begin position="713"/>
        <end position="738"/>
    </location>
</feature>
<dbReference type="GO" id="GO:0008270">
    <property type="term" value="F:zinc ion binding"/>
    <property type="evidence" value="ECO:0007669"/>
    <property type="project" value="UniProtKB-KW"/>
</dbReference>
<feature type="compositionally biased region" description="Polar residues" evidence="8">
    <location>
        <begin position="975"/>
        <end position="1004"/>
    </location>
</feature>
<dbReference type="PANTHER" id="PTHR24379:SF121">
    <property type="entry name" value="C2H2-TYPE DOMAIN-CONTAINING PROTEIN"/>
    <property type="match status" value="1"/>
</dbReference>
<proteinExistence type="predicted"/>
<evidence type="ECO:0000256" key="2">
    <source>
        <dbReference type="ARBA" id="ARBA00022723"/>
    </source>
</evidence>
<feature type="compositionally biased region" description="Polar residues" evidence="8">
    <location>
        <begin position="925"/>
        <end position="937"/>
    </location>
</feature>
<keyword evidence="2" id="KW-0479">Metal-binding</keyword>
<feature type="domain" description="C2H2-type" evidence="9">
    <location>
        <begin position="557"/>
        <end position="585"/>
    </location>
</feature>
<accession>A0A226EIK4</accession>
<keyword evidence="6" id="KW-0539">Nucleus</keyword>
<sequence>MTCANCSTAFGDEILISRAILSTWNSGYGDDLTSTPLVRSEYTSDMEITQSQEEDQDDTSCKKHKETPGSIPSIKPASTSHHNDRIPILEALSIIFEISPLRLKKSLHFDAKEFNDVVQVFKPCWNSTEQAVANESTYNAPDFALCSDCGRSLTVLFTAFRDFVHMLKEDGELGKKLQNLEVRRKELATLMSTKDDGNHVTSKQPRKRGRPPKTKTKINEDNDQPVKNVANAKKRKRPNRASISPSRSASDSESEMKNIIVIKPEPGNAMEMELSDYVDEDEELLHYSFRGGRSSSEDDSPPDSPINMDLEIRPRSPRPVRKTSARNTDWARLYKSEEEEDEDDILPPRDDQHGDIGAGNETEITATEAEGEDGDEEEEQEEVRHPDDVEAILSKVQVAWKEEPQDLEFDDDSDEDYRPDSDLENLIVPDTRSTKRKRVRKKLAKPEVYSMDIFECKECGQVFAHRKSLQIHCRTHFNDGLYSCPTCLQDFPSNELLKRHRRQFHGEYIPYQMKGSNIDFDSLIENAKKYECPVCHELLHRFDLHTHVSEHNVENPWKCPSCPQEFSTLADYTRHKILLHTQRLKHPCSVCNKEFRSSYHVRRHQVVIHSVRSDKLIITDDSSSEAENQDTDDNDDNCVTKTDKTLKKDTPPKRRRHKCTECEKKYFRLDQLVEHLITHGIGEKFQCEICGRDFTHNSSRKRHMLLHADINQHRCREDDCEKAFSRKDHLVRHMDTIHGIKLTWNEIDSVYDVPIRTPKAKEIPCPYCQKMVKRERMKLHLVTHTGERRHVCKQCGLKFGLRFPIIAICFLLRTTLRTHIQCVHQDLRRYACNFCDKAFKRSNHLKDHLKIHTEAENKPFQCKQCSRSFRREKNLKSHMVIHFGGKDFVCELCGKSFNRLDNMRAHVRSVHEGIQIRKKRASLKPQGSRTKNKSSQESAEKTLDDNNDDEEHKFLPLENIVIDEVDSTTIITAMTQDGEHASTSSPSITDSKIKATQQGPSSSRVIAPRKPYPGRKRGNKNNKNPPPPSETVALSTILNLEVEPGTIQVPPPGTIVTLATTMGNVISAEGLGLETVQIEEIHAAVEGDDNTDAFDGGQEGQRTTILQLAPGQVFPASSGQYQTTYYQYTYYQQE</sequence>
<dbReference type="Pfam" id="PF13912">
    <property type="entry name" value="zf-C2H2_6"/>
    <property type="match status" value="1"/>
</dbReference>
<comment type="subcellular location">
    <subcellularLocation>
        <location evidence="1">Nucleus</location>
    </subcellularLocation>
</comment>
<feature type="compositionally biased region" description="Acidic residues" evidence="8">
    <location>
        <begin position="369"/>
        <end position="381"/>
    </location>
</feature>
<protein>
    <submittedName>
        <fullName evidence="10">Zinc finger protein 26</fullName>
    </submittedName>
</protein>
<dbReference type="AlphaFoldDB" id="A0A226EIK4"/>
<evidence type="ECO:0000256" key="8">
    <source>
        <dbReference type="SAM" id="MobiDB-lite"/>
    </source>
</evidence>
<dbReference type="SMART" id="SM00355">
    <property type="entry name" value="ZnF_C2H2"/>
    <property type="match status" value="13"/>
</dbReference>
<dbReference type="OrthoDB" id="3437960at2759"/>
<evidence type="ECO:0000256" key="3">
    <source>
        <dbReference type="ARBA" id="ARBA00022737"/>
    </source>
</evidence>
<feature type="domain" description="C2H2-type" evidence="9">
    <location>
        <begin position="657"/>
        <end position="679"/>
    </location>
</feature>
<dbReference type="PANTHER" id="PTHR24379">
    <property type="entry name" value="KRAB AND ZINC FINGER DOMAIN-CONTAINING"/>
    <property type="match status" value="1"/>
</dbReference>
<feature type="compositionally biased region" description="Low complexity" evidence="8">
    <location>
        <begin position="242"/>
        <end position="251"/>
    </location>
</feature>
<feature type="compositionally biased region" description="Basic residues" evidence="8">
    <location>
        <begin position="315"/>
        <end position="324"/>
    </location>
</feature>
<evidence type="ECO:0000256" key="1">
    <source>
        <dbReference type="ARBA" id="ARBA00004123"/>
    </source>
</evidence>
<keyword evidence="11" id="KW-1185">Reference proteome</keyword>
<evidence type="ECO:0000256" key="7">
    <source>
        <dbReference type="PROSITE-ProRule" id="PRU00042"/>
    </source>
</evidence>